<dbReference type="AlphaFoldDB" id="A0A284QWA6"/>
<sequence length="103" mass="11340">MYRAVLSRLHLRGIRRLSTSSAEEHKVLLDRAAQTLYVSKDTATALGWHADFPEVPLTLNGCEGYIAITKEGSDSEALARVTIESLKDDKVQGVLQGLKQSDQ</sequence>
<name>A0A284QWA6_ARMOS</name>
<evidence type="ECO:0000313" key="1">
    <source>
        <dbReference type="EMBL" id="SJL00719.1"/>
    </source>
</evidence>
<reference evidence="2" key="1">
    <citation type="journal article" date="2017" name="Nat. Ecol. Evol.">
        <title>Genome expansion and lineage-specific genetic innovations in the forest pathogenic fungi Armillaria.</title>
        <authorList>
            <person name="Sipos G."/>
            <person name="Prasanna A.N."/>
            <person name="Walter M.C."/>
            <person name="O'Connor E."/>
            <person name="Balint B."/>
            <person name="Krizsan K."/>
            <person name="Kiss B."/>
            <person name="Hess J."/>
            <person name="Varga T."/>
            <person name="Slot J."/>
            <person name="Riley R."/>
            <person name="Boka B."/>
            <person name="Rigling D."/>
            <person name="Barry K."/>
            <person name="Lee J."/>
            <person name="Mihaltcheva S."/>
            <person name="LaButti K."/>
            <person name="Lipzen A."/>
            <person name="Waldron R."/>
            <person name="Moloney N.M."/>
            <person name="Sperisen C."/>
            <person name="Kredics L."/>
            <person name="Vagvoelgyi C."/>
            <person name="Patrignani A."/>
            <person name="Fitzpatrick D."/>
            <person name="Nagy I."/>
            <person name="Doyle S."/>
            <person name="Anderson J.B."/>
            <person name="Grigoriev I.V."/>
            <person name="Gueldener U."/>
            <person name="Muensterkoetter M."/>
            <person name="Nagy L.G."/>
        </authorList>
    </citation>
    <scope>NUCLEOTIDE SEQUENCE [LARGE SCALE GENOMIC DNA]</scope>
    <source>
        <strain evidence="2">C18/9</strain>
    </source>
</reference>
<keyword evidence="2" id="KW-1185">Reference proteome</keyword>
<dbReference type="EMBL" id="FUEG01000002">
    <property type="protein sequence ID" value="SJL00719.1"/>
    <property type="molecule type" value="Genomic_DNA"/>
</dbReference>
<organism evidence="1 2">
    <name type="scientific">Armillaria ostoyae</name>
    <name type="common">Armillaria root rot fungus</name>
    <dbReference type="NCBI Taxonomy" id="47428"/>
    <lineage>
        <taxon>Eukaryota</taxon>
        <taxon>Fungi</taxon>
        <taxon>Dikarya</taxon>
        <taxon>Basidiomycota</taxon>
        <taxon>Agaricomycotina</taxon>
        <taxon>Agaricomycetes</taxon>
        <taxon>Agaricomycetidae</taxon>
        <taxon>Agaricales</taxon>
        <taxon>Marasmiineae</taxon>
        <taxon>Physalacriaceae</taxon>
        <taxon>Armillaria</taxon>
    </lineage>
</organism>
<gene>
    <name evidence="1" type="ORF">ARMOST_04033</name>
</gene>
<protein>
    <submittedName>
        <fullName evidence="1">Uncharacterized protein</fullName>
    </submittedName>
</protein>
<dbReference type="Proteomes" id="UP000219338">
    <property type="component" value="Unassembled WGS sequence"/>
</dbReference>
<evidence type="ECO:0000313" key="2">
    <source>
        <dbReference type="Proteomes" id="UP000219338"/>
    </source>
</evidence>
<dbReference type="OMA" id="WHTEVNA"/>
<proteinExistence type="predicted"/>
<accession>A0A284QWA6</accession>
<dbReference type="OrthoDB" id="3236701at2759"/>